<dbReference type="InterPro" id="IPR038765">
    <property type="entry name" value="Papain-like_cys_pep_sf"/>
</dbReference>
<feature type="region of interest" description="Disordered" evidence="2">
    <location>
        <begin position="280"/>
        <end position="300"/>
    </location>
</feature>
<protein>
    <recommendedName>
        <fullName evidence="3">Peptidase C1A papain C-terminal domain-containing protein</fullName>
    </recommendedName>
</protein>
<evidence type="ECO:0000313" key="5">
    <source>
        <dbReference type="Proteomes" id="UP000676336"/>
    </source>
</evidence>
<reference evidence="4" key="1">
    <citation type="submission" date="2021-02" db="EMBL/GenBank/DDBJ databases">
        <authorList>
            <person name="Nowell W R."/>
        </authorList>
    </citation>
    <scope>NUCLEOTIDE SEQUENCE</scope>
</reference>
<dbReference type="Gene3D" id="3.90.70.10">
    <property type="entry name" value="Cysteine proteinases"/>
    <property type="match status" value="1"/>
</dbReference>
<dbReference type="AlphaFoldDB" id="A0A8S2RLN7"/>
<sequence length="422" mass="47540">MPIKTYLLNKLLNRKCRINGIFPSIRLPRKQHLCQAFSDHIIYGSEQLPPKTDLRNDMTEVEDQSRIGSCASNALAGAYEYLIKKQHGQNTDVSRLFIYYNARAEENQSSNVTDSGCSMTNGIEALEEFGTCLESIWPYDISMVNTRPSDQAYAAAKSHKITEALQIKIDLYEMKSCLAQGFPFAFGLRLFTSFDKAAKTGVVPMPSSSDRSRQSHGSHALLAVGYSDQSQAFIVRNSWGTSWGDNGYCYIPYDYLTDSNLCFDSWTIRKVPTDDFGQDHWDNDDGIDYQNNRNNDDDDDYGENRAIEDFDEDDPWTDFGGATGGFRGGTDDGFSFNRGGDDFGFNRGGDDFGFNRGGDDFGFNRGGDDFGVNRGGDDFGDENRGGFPHEHHRHHEHHGHHGHHGHHKREQDECEIHFAYST</sequence>
<comment type="similarity">
    <text evidence="1">Belongs to the peptidase C1 family.</text>
</comment>
<feature type="domain" description="Peptidase C1A papain C-terminal" evidence="3">
    <location>
        <begin position="48"/>
        <end position="257"/>
    </location>
</feature>
<dbReference type="PROSITE" id="PS00639">
    <property type="entry name" value="THIOL_PROTEASE_HIS"/>
    <property type="match status" value="1"/>
</dbReference>
<evidence type="ECO:0000259" key="3">
    <source>
        <dbReference type="SMART" id="SM00645"/>
    </source>
</evidence>
<comment type="caution">
    <text evidence="4">The sequence shown here is derived from an EMBL/GenBank/DDBJ whole genome shotgun (WGS) entry which is preliminary data.</text>
</comment>
<evidence type="ECO:0000256" key="1">
    <source>
        <dbReference type="ARBA" id="ARBA00008455"/>
    </source>
</evidence>
<feature type="compositionally biased region" description="Basic residues" evidence="2">
    <location>
        <begin position="390"/>
        <end position="408"/>
    </location>
</feature>
<name>A0A8S2RLN7_9BILA</name>
<dbReference type="SUPFAM" id="SSF54001">
    <property type="entry name" value="Cysteine proteinases"/>
    <property type="match status" value="1"/>
</dbReference>
<dbReference type="GO" id="GO:0006508">
    <property type="term" value="P:proteolysis"/>
    <property type="evidence" value="ECO:0007669"/>
    <property type="project" value="InterPro"/>
</dbReference>
<dbReference type="PANTHER" id="PTHR12411">
    <property type="entry name" value="CYSTEINE PROTEASE FAMILY C1-RELATED"/>
    <property type="match status" value="1"/>
</dbReference>
<organism evidence="4 5">
    <name type="scientific">Rotaria magnacalcarata</name>
    <dbReference type="NCBI Taxonomy" id="392030"/>
    <lineage>
        <taxon>Eukaryota</taxon>
        <taxon>Metazoa</taxon>
        <taxon>Spiralia</taxon>
        <taxon>Gnathifera</taxon>
        <taxon>Rotifera</taxon>
        <taxon>Eurotatoria</taxon>
        <taxon>Bdelloidea</taxon>
        <taxon>Philodinida</taxon>
        <taxon>Philodinidae</taxon>
        <taxon>Rotaria</taxon>
    </lineage>
</organism>
<feature type="compositionally biased region" description="Basic and acidic residues" evidence="2">
    <location>
        <begin position="376"/>
        <end position="389"/>
    </location>
</feature>
<accession>A0A8S2RLN7</accession>
<feature type="region of interest" description="Disordered" evidence="2">
    <location>
        <begin position="376"/>
        <end position="411"/>
    </location>
</feature>
<proteinExistence type="inferred from homology"/>
<evidence type="ECO:0000256" key="2">
    <source>
        <dbReference type="SAM" id="MobiDB-lite"/>
    </source>
</evidence>
<gene>
    <name evidence="4" type="ORF">SMN809_LOCUS20602</name>
</gene>
<evidence type="ECO:0000313" key="4">
    <source>
        <dbReference type="EMBL" id="CAF4171054.1"/>
    </source>
</evidence>
<dbReference type="EMBL" id="CAJOBI010013421">
    <property type="protein sequence ID" value="CAF4171054.1"/>
    <property type="molecule type" value="Genomic_DNA"/>
</dbReference>
<dbReference type="InterPro" id="IPR013128">
    <property type="entry name" value="Peptidase_C1A"/>
</dbReference>
<dbReference type="GO" id="GO:0008234">
    <property type="term" value="F:cysteine-type peptidase activity"/>
    <property type="evidence" value="ECO:0007669"/>
    <property type="project" value="InterPro"/>
</dbReference>
<dbReference type="InterPro" id="IPR000668">
    <property type="entry name" value="Peptidase_C1A_C"/>
</dbReference>
<dbReference type="Proteomes" id="UP000676336">
    <property type="component" value="Unassembled WGS sequence"/>
</dbReference>
<dbReference type="Pfam" id="PF00112">
    <property type="entry name" value="Peptidase_C1"/>
    <property type="match status" value="1"/>
</dbReference>
<dbReference type="SMART" id="SM00645">
    <property type="entry name" value="Pept_C1"/>
    <property type="match status" value="1"/>
</dbReference>
<dbReference type="CDD" id="cd02619">
    <property type="entry name" value="Peptidase_C1"/>
    <property type="match status" value="1"/>
</dbReference>
<dbReference type="InterPro" id="IPR025660">
    <property type="entry name" value="Pept_his_AS"/>
</dbReference>